<feature type="transmembrane region" description="Helical" evidence="11">
    <location>
        <begin position="93"/>
        <end position="114"/>
    </location>
</feature>
<evidence type="ECO:0000256" key="4">
    <source>
        <dbReference type="ARBA" id="ARBA00022617"/>
    </source>
</evidence>
<dbReference type="eggNOG" id="arCOG02721">
    <property type="taxonomic scope" value="Archaea"/>
</dbReference>
<evidence type="ECO:0000256" key="6">
    <source>
        <dbReference type="ARBA" id="ARBA00022723"/>
    </source>
</evidence>
<gene>
    <name evidence="12" type="ordered locus">ASAC_1145</name>
</gene>
<keyword evidence="10 11" id="KW-0472">Membrane</keyword>
<keyword evidence="8 11" id="KW-1133">Transmembrane helix</keyword>
<dbReference type="AlphaFoldDB" id="D9Q2L2"/>
<keyword evidence="4" id="KW-0349">Heme</keyword>
<dbReference type="GO" id="GO:0019646">
    <property type="term" value="P:aerobic electron transport chain"/>
    <property type="evidence" value="ECO:0007669"/>
    <property type="project" value="InterPro"/>
</dbReference>
<dbReference type="InParanoid" id="D9Q2L2"/>
<feature type="transmembrane region" description="Helical" evidence="11">
    <location>
        <begin position="430"/>
        <end position="455"/>
    </location>
</feature>
<dbReference type="GO" id="GO:0009055">
    <property type="term" value="F:electron transfer activity"/>
    <property type="evidence" value="ECO:0007669"/>
    <property type="project" value="InterPro"/>
</dbReference>
<evidence type="ECO:0000313" key="13">
    <source>
        <dbReference type="Proteomes" id="UP000000346"/>
    </source>
</evidence>
<keyword evidence="3" id="KW-1003">Cell membrane</keyword>
<feature type="transmembrane region" description="Helical" evidence="11">
    <location>
        <begin position="517"/>
        <end position="535"/>
    </location>
</feature>
<proteinExistence type="predicted"/>
<evidence type="ECO:0000256" key="2">
    <source>
        <dbReference type="ARBA" id="ARBA00022448"/>
    </source>
</evidence>
<dbReference type="Proteomes" id="UP000000346">
    <property type="component" value="Chromosome"/>
</dbReference>
<keyword evidence="7" id="KW-0249">Electron transport</keyword>
<feature type="transmembrane region" description="Helical" evidence="11">
    <location>
        <begin position="285"/>
        <end position="307"/>
    </location>
</feature>
<dbReference type="PANTHER" id="PTHR30365">
    <property type="entry name" value="CYTOCHROME D UBIQUINOL OXIDASE"/>
    <property type="match status" value="1"/>
</dbReference>
<feature type="transmembrane region" description="Helical" evidence="11">
    <location>
        <begin position="60"/>
        <end position="81"/>
    </location>
</feature>
<sequence>MDYGSWSTRGMSIVGIGIHWGILQYVLGLPFMAFIAELIYFKTKDPDWMRIAKVLVKGTALVFAVGAATGTLVEFGLITVWPRVLTAVGKWLYFPMYAEVFAFIMEVLVIYMLWYGWDKLSPKARLVLTFFAFVGPWYSGAMIVAANAYMQIPTGLIPDYNATTGQWLYAEGYPKLTLVIPNSIASLLNVTTLQSLHVQIMGTTSDGVIAAVPVTIVDRLVYESFAGYTLNQSILKLVLKPSALNDPGLAAVPVLNVVNSIMDSTVRYYNIYLYLFESPDFAPSVMHSIGAGLTVSGFTAMAGFGTRLLSVKDKRYKEYLLKAFKFSVVFSLIVIIYQGLIAGHEMGVAVAHYQPEKFAAFEGLGVPGFTSIAELLHTGPIEKLLAYGTLSAHLPNYGYLMTHYSGWGNLSPTLGVPGTSTYLPPLIVDYAYYAMVVFGIALGVYALILTGYIAFHRADRIPRFWLYLLVPAAVLAQLSSYMGWAAREMGRLPWVVYGMMTLSDTITVNVPPAWGEALFSVFYIVIGAALVYAVYRFLWVPSKREVLDEVTY</sequence>
<evidence type="ECO:0000256" key="5">
    <source>
        <dbReference type="ARBA" id="ARBA00022692"/>
    </source>
</evidence>
<keyword evidence="5 11" id="KW-0812">Transmembrane</keyword>
<dbReference type="HOGENOM" id="CLU_030555_3_3_2"/>
<dbReference type="GO" id="GO:0020037">
    <property type="term" value="F:heme binding"/>
    <property type="evidence" value="ECO:0007669"/>
    <property type="project" value="TreeGrafter"/>
</dbReference>
<dbReference type="STRING" id="666510.ASAC_1145"/>
<dbReference type="PANTHER" id="PTHR30365:SF14">
    <property type="entry name" value="CYTOCHROME BD MENAQUINOL OXIDASE SUBUNIT I-RELATED"/>
    <property type="match status" value="1"/>
</dbReference>
<keyword evidence="6" id="KW-0479">Metal-binding</keyword>
<evidence type="ECO:0000313" key="12">
    <source>
        <dbReference type="EMBL" id="ADL19550.1"/>
    </source>
</evidence>
<dbReference type="GO" id="GO:0016682">
    <property type="term" value="F:oxidoreductase activity, acting on diphenols and related substances as donors, oxygen as acceptor"/>
    <property type="evidence" value="ECO:0007669"/>
    <property type="project" value="TreeGrafter"/>
</dbReference>
<dbReference type="KEGG" id="asc:ASAC_1145"/>
<dbReference type="EMBL" id="CP001742">
    <property type="protein sequence ID" value="ADL19550.1"/>
    <property type="molecule type" value="Genomic_DNA"/>
</dbReference>
<dbReference type="GO" id="GO:0070069">
    <property type="term" value="C:cytochrome complex"/>
    <property type="evidence" value="ECO:0007669"/>
    <property type="project" value="InterPro"/>
</dbReference>
<evidence type="ECO:0000256" key="7">
    <source>
        <dbReference type="ARBA" id="ARBA00022982"/>
    </source>
</evidence>
<comment type="subcellular location">
    <subcellularLocation>
        <location evidence="1">Cell membrane</location>
        <topology evidence="1">Multi-pass membrane protein</topology>
    </subcellularLocation>
</comment>
<name>D9Q2L2_ACIS3</name>
<dbReference type="InterPro" id="IPR002585">
    <property type="entry name" value="Cyt-d_ubiquinol_oxidase_su_1"/>
</dbReference>
<keyword evidence="13" id="KW-1185">Reference proteome</keyword>
<feature type="transmembrane region" description="Helical" evidence="11">
    <location>
        <begin position="319"/>
        <end position="340"/>
    </location>
</feature>
<dbReference type="GO" id="GO:0046872">
    <property type="term" value="F:metal ion binding"/>
    <property type="evidence" value="ECO:0007669"/>
    <property type="project" value="UniProtKB-KW"/>
</dbReference>
<keyword evidence="9" id="KW-0408">Iron</keyword>
<accession>D9Q2L2</accession>
<evidence type="ECO:0000256" key="10">
    <source>
        <dbReference type="ARBA" id="ARBA00023136"/>
    </source>
</evidence>
<evidence type="ECO:0000256" key="8">
    <source>
        <dbReference type="ARBA" id="ARBA00022989"/>
    </source>
</evidence>
<dbReference type="GO" id="GO:0005886">
    <property type="term" value="C:plasma membrane"/>
    <property type="evidence" value="ECO:0007669"/>
    <property type="project" value="UniProtKB-SubCell"/>
</dbReference>
<feature type="transmembrane region" description="Helical" evidence="11">
    <location>
        <begin position="126"/>
        <end position="150"/>
    </location>
</feature>
<reference evidence="12 13" key="1">
    <citation type="journal article" date="2010" name="Appl. Environ. Microbiol.">
        <title>The genome sequence of the crenarchaeon Acidilobus saccharovorans supports a new order, Acidilobales, and suggests an important ecological role in terrestrial acidic hot springs.</title>
        <authorList>
            <person name="Mardanov A.V."/>
            <person name="Svetlitchnyi V.A."/>
            <person name="Beletsky A.V."/>
            <person name="Prokofeva M.I."/>
            <person name="Bonch-Osmolovskaya E.A."/>
            <person name="Ravin N.V."/>
            <person name="Skryabin K.G."/>
        </authorList>
    </citation>
    <scope>NUCLEOTIDE SEQUENCE [LARGE SCALE GENOMIC DNA]</scope>
    <source>
        <strain evidence="13">DSM 16705 / JCM 18335 / VKM B-2471 / 345-15</strain>
    </source>
</reference>
<evidence type="ECO:0000256" key="3">
    <source>
        <dbReference type="ARBA" id="ARBA00022475"/>
    </source>
</evidence>
<organism evidence="12 13">
    <name type="scientific">Acidilobus saccharovorans (strain DSM 16705 / JCM 18335 / VKM B-2471 / 345-15)</name>
    <dbReference type="NCBI Taxonomy" id="666510"/>
    <lineage>
        <taxon>Archaea</taxon>
        <taxon>Thermoproteota</taxon>
        <taxon>Thermoprotei</taxon>
        <taxon>Acidilobales</taxon>
        <taxon>Acidilobaceae</taxon>
        <taxon>Acidilobus</taxon>
    </lineage>
</organism>
<dbReference type="Pfam" id="PF01654">
    <property type="entry name" value="Cyt_bd_oxida_I"/>
    <property type="match status" value="2"/>
</dbReference>
<evidence type="ECO:0000256" key="1">
    <source>
        <dbReference type="ARBA" id="ARBA00004651"/>
    </source>
</evidence>
<protein>
    <submittedName>
        <fullName evidence="12">Cytochrome bd quinol oxidase subunit</fullName>
    </submittedName>
</protein>
<evidence type="ECO:0000256" key="11">
    <source>
        <dbReference type="SAM" id="Phobius"/>
    </source>
</evidence>
<feature type="transmembrane region" description="Helical" evidence="11">
    <location>
        <begin position="20"/>
        <end position="40"/>
    </location>
</feature>
<evidence type="ECO:0000256" key="9">
    <source>
        <dbReference type="ARBA" id="ARBA00023004"/>
    </source>
</evidence>
<keyword evidence="2" id="KW-0813">Transport</keyword>
<feature type="transmembrane region" description="Helical" evidence="11">
    <location>
        <begin position="464"/>
        <end position="484"/>
    </location>
</feature>